<gene>
    <name evidence="7" type="ORF">M9Y10_039560</name>
</gene>
<reference evidence="7 8" key="1">
    <citation type="submission" date="2024-04" db="EMBL/GenBank/DDBJ databases">
        <title>Tritrichomonas musculus Genome.</title>
        <authorList>
            <person name="Alves-Ferreira E."/>
            <person name="Grigg M."/>
            <person name="Lorenzi H."/>
            <person name="Galac M."/>
        </authorList>
    </citation>
    <scope>NUCLEOTIDE SEQUENCE [LARGE SCALE GENOMIC DNA]</scope>
    <source>
        <strain evidence="7 8">EAF2021</strain>
    </source>
</reference>
<evidence type="ECO:0000313" key="8">
    <source>
        <dbReference type="Proteomes" id="UP001470230"/>
    </source>
</evidence>
<accession>A0ABR2KC86</accession>
<dbReference type="InterPro" id="IPR009072">
    <property type="entry name" value="Histone-fold"/>
</dbReference>
<evidence type="ECO:0000256" key="1">
    <source>
        <dbReference type="ARBA" id="ARBA00004123"/>
    </source>
</evidence>
<dbReference type="EMBL" id="JAPFFF010000006">
    <property type="protein sequence ID" value="KAK8888481.1"/>
    <property type="molecule type" value="Genomic_DNA"/>
</dbReference>
<dbReference type="Gene3D" id="1.10.20.10">
    <property type="entry name" value="Histone, subunit A"/>
    <property type="match status" value="1"/>
</dbReference>
<proteinExistence type="inferred from homology"/>
<keyword evidence="8" id="KW-1185">Reference proteome</keyword>
<comment type="caution">
    <text evidence="7">The sequence shown here is derived from an EMBL/GenBank/DDBJ whole genome shotgun (WGS) entry which is preliminary data.</text>
</comment>
<dbReference type="SUPFAM" id="SSF47113">
    <property type="entry name" value="Histone-fold"/>
    <property type="match status" value="1"/>
</dbReference>
<keyword evidence="3" id="KW-0805">Transcription regulation</keyword>
<evidence type="ECO:0000256" key="3">
    <source>
        <dbReference type="ARBA" id="ARBA00023015"/>
    </source>
</evidence>
<evidence type="ECO:0000256" key="4">
    <source>
        <dbReference type="ARBA" id="ARBA00023163"/>
    </source>
</evidence>
<protein>
    <recommendedName>
        <fullName evidence="6">Transcription initiation factor TFIID subunit 12 domain-containing protein</fullName>
    </recommendedName>
</protein>
<name>A0ABR2KC86_9EUKA</name>
<feature type="domain" description="Transcription initiation factor TFIID subunit 12" evidence="6">
    <location>
        <begin position="29"/>
        <end position="91"/>
    </location>
</feature>
<keyword evidence="5" id="KW-0539">Nucleus</keyword>
<dbReference type="Pfam" id="PF03847">
    <property type="entry name" value="TFIID_20kDa"/>
    <property type="match status" value="1"/>
</dbReference>
<evidence type="ECO:0000256" key="2">
    <source>
        <dbReference type="ARBA" id="ARBA00007530"/>
    </source>
</evidence>
<dbReference type="CDD" id="cd07981">
    <property type="entry name" value="HFD_TAF12"/>
    <property type="match status" value="1"/>
</dbReference>
<sequence>MHTPFENEISRVHLQNLIDKKPDIAREYSITDLLHKIDPSATLDPVAEDLILDAADDFIDSIVNLATECAKNRGSSVLQADDIRYVIRRKFGDSSISGKYDIQRQPDFIPNEVHLKRLKALQEHLKATQQSNHTDQKHPQ</sequence>
<evidence type="ECO:0000259" key="6">
    <source>
        <dbReference type="Pfam" id="PF03847"/>
    </source>
</evidence>
<dbReference type="InterPro" id="IPR003228">
    <property type="entry name" value="TFIID_TAF12_dom"/>
</dbReference>
<evidence type="ECO:0000313" key="7">
    <source>
        <dbReference type="EMBL" id="KAK8888481.1"/>
    </source>
</evidence>
<dbReference type="PANTHER" id="PTHR12264">
    <property type="entry name" value="TRANSCRIPTION INITIATION FACTOR TFIID SUBUNIT 12"/>
    <property type="match status" value="1"/>
</dbReference>
<keyword evidence="4" id="KW-0804">Transcription</keyword>
<dbReference type="InterPro" id="IPR037794">
    <property type="entry name" value="TAF12"/>
</dbReference>
<evidence type="ECO:0000256" key="5">
    <source>
        <dbReference type="ARBA" id="ARBA00023242"/>
    </source>
</evidence>
<dbReference type="PANTHER" id="PTHR12264:SF21">
    <property type="entry name" value="TRANSCRIPTION INITIATION FACTOR TFIID SUBUNIT 12"/>
    <property type="match status" value="1"/>
</dbReference>
<comment type="subcellular location">
    <subcellularLocation>
        <location evidence="1">Nucleus</location>
    </subcellularLocation>
</comment>
<dbReference type="Proteomes" id="UP001470230">
    <property type="component" value="Unassembled WGS sequence"/>
</dbReference>
<comment type="similarity">
    <text evidence="2">Belongs to the TAF12 family.</text>
</comment>
<organism evidence="7 8">
    <name type="scientific">Tritrichomonas musculus</name>
    <dbReference type="NCBI Taxonomy" id="1915356"/>
    <lineage>
        <taxon>Eukaryota</taxon>
        <taxon>Metamonada</taxon>
        <taxon>Parabasalia</taxon>
        <taxon>Tritrichomonadida</taxon>
        <taxon>Tritrichomonadidae</taxon>
        <taxon>Tritrichomonas</taxon>
    </lineage>
</organism>